<protein>
    <recommendedName>
        <fullName evidence="1">Tail spike TSP1/Gp66 N-terminal domain-containing protein</fullName>
    </recommendedName>
</protein>
<proteinExistence type="predicted"/>
<feature type="domain" description="Tail spike TSP1/Gp66 N-terminal" evidence="1">
    <location>
        <begin position="91"/>
        <end position="153"/>
    </location>
</feature>
<keyword evidence="3" id="KW-1185">Reference proteome</keyword>
<dbReference type="GeneID" id="40094293"/>
<dbReference type="InterPro" id="IPR040775">
    <property type="entry name" value="Tail_spike_N"/>
</dbReference>
<reference evidence="2 3" key="1">
    <citation type="submission" date="2012-06" db="EMBL/GenBank/DDBJ databases">
        <title>Bacteriophages quickly and effectively reduce contamination of various foods with Salmonella.</title>
        <authorList>
            <person name="Woolston J."/>
            <person name="Parks A.R."/>
            <person name="Hanna L.F."/>
            <person name="Charbonneau D."/>
            <person name="Sulakvelidze A."/>
        </authorList>
    </citation>
    <scope>NUCLEOTIDE SEQUENCE [LARGE SCALE GENOMIC DNA]</scope>
</reference>
<organism evidence="2 3">
    <name type="scientific">Salmonella phage STML-13-1</name>
    <dbReference type="NCBI Taxonomy" id="1204530"/>
    <lineage>
        <taxon>Viruses</taxon>
        <taxon>Duplodnaviria</taxon>
        <taxon>Heunggongvirae</taxon>
        <taxon>Uroviricota</taxon>
        <taxon>Caudoviricetes</taxon>
        <taxon>Pantevenvirales</taxon>
        <taxon>Ackermannviridae</taxon>
        <taxon>Cvivirinae</taxon>
        <taxon>Kuttervirus</taxon>
        <taxon>Kuttervirus STML131</taxon>
    </lineage>
</organism>
<evidence type="ECO:0000313" key="2">
    <source>
        <dbReference type="EMBL" id="AFU64267.1"/>
    </source>
</evidence>
<dbReference type="KEGG" id="vg:40094293"/>
<evidence type="ECO:0000259" key="1">
    <source>
        <dbReference type="Pfam" id="PF18668"/>
    </source>
</evidence>
<sequence>MNEMFSQGGKGSTGILTNKQAVARHFGVKQSEVVYAKSGQSLSGYKVIYDKVSQRAYALPSNIGTVTVTSLVDGILTHSGGTVDLGALAVLREEYVTLVENFTSGFTIRVKNEVVSDGVNLYRWAGSLPKTVNAGETVDSAGGVNNDTWVVLGKPDINICSDISVLRTTEPSYIGQHITVLGYYSDSPGLGGGTFMAFASSEADDGVNIFVTAGGKRWKRTGSYIDIPVENGGMMTSRTAEQNSDALERLHACLPQTGGKLRFSGFYDIKYGAIRPPRVMWEGVGRDSCGLRKTGNDIKTVPDRIWQGAPHSFSLDFIAAIDMDSSVAGDLTGNFSRSGGITGMSLIGAATAKNAYGIYSSISYMVRLEDLYIEHVMTGYRTSDSWLQAFDSLLIKDVQDGISVDTGGTTFNLNNVYVRNVSRWAYKFTNITYSTLKGCAADYVTGSAYVFLGCTSVVMDGCGAEEVHGSFFECNQSRIAINGFRGVNLVDTGVVACIFTQCGVTITASYLPEFSGSHTSKYWQVGDTTINLDNTVAPDASRVLWGAATSWLNFSHYNGNYTIWGTVTWTATGYLINGIAHVYGGNPPDASVTQFGTGARWELAIPVAGQPYKWIHMGSGVWKVAGSVAA</sequence>
<evidence type="ECO:0000313" key="3">
    <source>
        <dbReference type="Proteomes" id="UP000232831"/>
    </source>
</evidence>
<dbReference type="RefSeq" id="YP_009617753.1">
    <property type="nucleotide sequence ID" value="NC_042061.1"/>
</dbReference>
<name>K4I4I5_9CAUD</name>
<accession>K4I4I5</accession>
<dbReference type="EMBL" id="JX181828">
    <property type="protein sequence ID" value="AFU64267.1"/>
    <property type="molecule type" value="Genomic_DNA"/>
</dbReference>
<dbReference type="Proteomes" id="UP000232831">
    <property type="component" value="Segment"/>
</dbReference>
<dbReference type="Gene3D" id="3.30.2020.50">
    <property type="match status" value="1"/>
</dbReference>
<dbReference type="Pfam" id="PF18668">
    <property type="entry name" value="Tail_spike_N"/>
    <property type="match status" value="1"/>
</dbReference>
<dbReference type="Gene3D" id="2.10.10.80">
    <property type="match status" value="1"/>
</dbReference>